<dbReference type="InterPro" id="IPR001610">
    <property type="entry name" value="PAC"/>
</dbReference>
<dbReference type="PANTHER" id="PTHR45339:SF1">
    <property type="entry name" value="HYBRID SIGNAL TRANSDUCTION HISTIDINE KINASE J"/>
    <property type="match status" value="1"/>
</dbReference>
<dbReference type="PROSITE" id="PS50112">
    <property type="entry name" value="PAS"/>
    <property type="match status" value="2"/>
</dbReference>
<feature type="domain" description="PAS" evidence="9">
    <location>
        <begin position="164"/>
        <end position="233"/>
    </location>
</feature>
<dbReference type="GO" id="GO:0006355">
    <property type="term" value="P:regulation of DNA-templated transcription"/>
    <property type="evidence" value="ECO:0007669"/>
    <property type="project" value="InterPro"/>
</dbReference>
<evidence type="ECO:0000313" key="12">
    <source>
        <dbReference type="Proteomes" id="UP000676409"/>
    </source>
</evidence>
<dbReference type="InterPro" id="IPR000014">
    <property type="entry name" value="PAS"/>
</dbReference>
<dbReference type="InterPro" id="IPR035965">
    <property type="entry name" value="PAS-like_dom_sf"/>
</dbReference>
<dbReference type="Pfam" id="PF00072">
    <property type="entry name" value="Response_reg"/>
    <property type="match status" value="1"/>
</dbReference>
<accession>A0A975IWI0</accession>
<dbReference type="SMART" id="SM00091">
    <property type="entry name" value="PAS"/>
    <property type="match status" value="2"/>
</dbReference>
<keyword evidence="3 5" id="KW-0597">Phosphoprotein</keyword>
<evidence type="ECO:0000256" key="1">
    <source>
        <dbReference type="ARBA" id="ARBA00000085"/>
    </source>
</evidence>
<feature type="domain" description="PAC" evidence="10">
    <location>
        <begin position="367"/>
        <end position="419"/>
    </location>
</feature>
<evidence type="ECO:0000259" key="10">
    <source>
        <dbReference type="PROSITE" id="PS50113"/>
    </source>
</evidence>
<dbReference type="SMART" id="SM00448">
    <property type="entry name" value="REC"/>
    <property type="match status" value="1"/>
</dbReference>
<dbReference type="InterPro" id="IPR013767">
    <property type="entry name" value="PAS_fold"/>
</dbReference>
<reference evidence="11" key="1">
    <citation type="submission" date="2021-04" db="EMBL/GenBank/DDBJ databases">
        <title>The complete genome sequence of Caulobacter sp. S6.</title>
        <authorList>
            <person name="Tang Y."/>
            <person name="Ouyang W."/>
            <person name="Liu Q."/>
            <person name="Huang B."/>
            <person name="Guo Z."/>
            <person name="Lei P."/>
        </authorList>
    </citation>
    <scope>NUCLEOTIDE SEQUENCE</scope>
    <source>
        <strain evidence="11">S6</strain>
    </source>
</reference>
<dbReference type="KEGG" id="caul:KCG34_06935"/>
<dbReference type="CDD" id="cd16922">
    <property type="entry name" value="HATPase_EvgS-ArcB-TorS-like"/>
    <property type="match status" value="1"/>
</dbReference>
<dbReference type="InterPro" id="IPR036097">
    <property type="entry name" value="HisK_dim/P_sf"/>
</dbReference>
<evidence type="ECO:0000256" key="5">
    <source>
        <dbReference type="PROSITE-ProRule" id="PRU00169"/>
    </source>
</evidence>
<dbReference type="Gene3D" id="3.30.565.10">
    <property type="entry name" value="Histidine kinase-like ATPase, C-terminal domain"/>
    <property type="match status" value="1"/>
</dbReference>
<keyword evidence="6" id="KW-1133">Transmembrane helix</keyword>
<sequence length="804" mass="86328">MLFGLVGLFALINLPTWLVCAWVLAQSLLIGAEVLALPRLQPILASSTSGPWLDPLLDNLEALVWLGLAGLWWLSGDPALAALALLLAGVTITAAMREAAARNGLSRFLYAAPWSATFAFLIFAQDRAGLRTGPLILALAVTAMAAFLARRRRTRAILVKALTDETDYRELAQNATDMIVRYDTDELIQFASPSVRRLGYPPTALVGRPISDFVHPDDLAPARRRRAEIFSGRAGEDQDFRAIRVRTADGGWLWLQNSPSPIRDADGLLTGVVSVLRDVTAQKQAMDALAASEARYRLLAEHSSDLIVHTEPDGTIVYASPACRMLGYALEDMVGRLTREFLHPEDQAENVPRRAAYLADEHPPNGDRRELRVLRKDGGYQWMETHTSAVRGPDGQVTGVISILRDTAARRRLEEALRQESAAAEAASVAKSEFLATMSHEIRTPLTGIIGFAGLLEAASDLPVNVRTYVDRIVTASQTLLGVVNDVLDFSKLEAGQVELSRQAFDPAAFVLQTVELVHAQAQAKGLSVNTELGSSLPPAVTADPLRLRQVLLNLLTNAIKFTDQGGVAIGVSYSEDEGGTLNLAVADTGAGMAEDQVGRLFHRYEQVDTDAERAQSSTGLGLAISKALVELMGGSIAVESQLGRGSTFRLSVKAPLADTVAQTTREPATTLSGGGASILVVDDVPTNRELARTLLTEFGYRVTEAAGGAQAIEIAGRTPFDLILMDLQMPSPDGFAATRRIRAGDGANRATPIVALSANVLDTHLEACRAAGMDDHIAKPIDPADLLQKVHHWSSAGDPDARA</sequence>
<keyword evidence="12" id="KW-1185">Reference proteome</keyword>
<dbReference type="InterPro" id="IPR003594">
    <property type="entry name" value="HATPase_dom"/>
</dbReference>
<dbReference type="NCBIfam" id="TIGR00229">
    <property type="entry name" value="sensory_box"/>
    <property type="match status" value="2"/>
</dbReference>
<dbReference type="CDD" id="cd00082">
    <property type="entry name" value="HisKA"/>
    <property type="match status" value="1"/>
</dbReference>
<dbReference type="Pfam" id="PF08447">
    <property type="entry name" value="PAS_3"/>
    <property type="match status" value="1"/>
</dbReference>
<dbReference type="EC" id="2.7.13.3" evidence="2"/>
<feature type="domain" description="PAC" evidence="10">
    <location>
        <begin position="236"/>
        <end position="291"/>
    </location>
</feature>
<feature type="transmembrane region" description="Helical" evidence="6">
    <location>
        <begin position="108"/>
        <end position="124"/>
    </location>
</feature>
<dbReference type="SUPFAM" id="SSF55874">
    <property type="entry name" value="ATPase domain of HSP90 chaperone/DNA topoisomerase II/histidine kinase"/>
    <property type="match status" value="1"/>
</dbReference>
<dbReference type="InterPro" id="IPR001789">
    <property type="entry name" value="Sig_transdc_resp-reg_receiver"/>
</dbReference>
<evidence type="ECO:0000313" key="11">
    <source>
        <dbReference type="EMBL" id="QUD89609.1"/>
    </source>
</evidence>
<organism evidence="11 12">
    <name type="scientific">Phenylobacterium montanum</name>
    <dbReference type="NCBI Taxonomy" id="2823693"/>
    <lineage>
        <taxon>Bacteria</taxon>
        <taxon>Pseudomonadati</taxon>
        <taxon>Pseudomonadota</taxon>
        <taxon>Alphaproteobacteria</taxon>
        <taxon>Caulobacterales</taxon>
        <taxon>Caulobacteraceae</taxon>
        <taxon>Phenylobacterium</taxon>
    </lineage>
</organism>
<feature type="domain" description="PAS" evidence="9">
    <location>
        <begin position="292"/>
        <end position="349"/>
    </location>
</feature>
<dbReference type="SUPFAM" id="SSF52172">
    <property type="entry name" value="CheY-like"/>
    <property type="match status" value="1"/>
</dbReference>
<dbReference type="Pfam" id="PF02518">
    <property type="entry name" value="HATPase_c"/>
    <property type="match status" value="1"/>
</dbReference>
<evidence type="ECO:0000259" key="9">
    <source>
        <dbReference type="PROSITE" id="PS50112"/>
    </source>
</evidence>
<dbReference type="PROSITE" id="PS50109">
    <property type="entry name" value="HIS_KIN"/>
    <property type="match status" value="1"/>
</dbReference>
<dbReference type="InterPro" id="IPR005467">
    <property type="entry name" value="His_kinase_dom"/>
</dbReference>
<comment type="catalytic activity">
    <reaction evidence="1">
        <text>ATP + protein L-histidine = ADP + protein N-phospho-L-histidine.</text>
        <dbReference type="EC" id="2.7.13.3"/>
    </reaction>
</comment>
<feature type="domain" description="Histidine kinase" evidence="7">
    <location>
        <begin position="437"/>
        <end position="657"/>
    </location>
</feature>
<keyword evidence="6" id="KW-0472">Membrane</keyword>
<dbReference type="RefSeq" id="WP_211939661.1">
    <property type="nucleotide sequence ID" value="NZ_CP073078.1"/>
</dbReference>
<feature type="modified residue" description="4-aspartylphosphate" evidence="5">
    <location>
        <position position="727"/>
    </location>
</feature>
<dbReference type="SMART" id="SM00388">
    <property type="entry name" value="HisKA"/>
    <property type="match status" value="1"/>
</dbReference>
<name>A0A975IWI0_9CAUL</name>
<protein>
    <recommendedName>
        <fullName evidence="2">histidine kinase</fullName>
        <ecNumber evidence="2">2.7.13.3</ecNumber>
    </recommendedName>
</protein>
<dbReference type="CDD" id="cd17546">
    <property type="entry name" value="REC_hyHK_CKI1_RcsC-like"/>
    <property type="match status" value="1"/>
</dbReference>
<dbReference type="InterPro" id="IPR011006">
    <property type="entry name" value="CheY-like_superfamily"/>
</dbReference>
<evidence type="ECO:0000256" key="3">
    <source>
        <dbReference type="ARBA" id="ARBA00022553"/>
    </source>
</evidence>
<dbReference type="SMART" id="SM00086">
    <property type="entry name" value="PAC"/>
    <property type="match status" value="2"/>
</dbReference>
<dbReference type="AlphaFoldDB" id="A0A975IWI0"/>
<dbReference type="FunFam" id="3.30.565.10:FF:000010">
    <property type="entry name" value="Sensor histidine kinase RcsC"/>
    <property type="match status" value="1"/>
</dbReference>
<keyword evidence="6" id="KW-0812">Transmembrane</keyword>
<keyword evidence="4" id="KW-0902">Two-component regulatory system</keyword>
<evidence type="ECO:0000259" key="7">
    <source>
        <dbReference type="PROSITE" id="PS50109"/>
    </source>
</evidence>
<dbReference type="InterPro" id="IPR000700">
    <property type="entry name" value="PAS-assoc_C"/>
</dbReference>
<dbReference type="Pfam" id="PF00512">
    <property type="entry name" value="HisKA"/>
    <property type="match status" value="1"/>
</dbReference>
<dbReference type="InterPro" id="IPR003661">
    <property type="entry name" value="HisK_dim/P_dom"/>
</dbReference>
<dbReference type="SUPFAM" id="SSF55785">
    <property type="entry name" value="PYP-like sensor domain (PAS domain)"/>
    <property type="match status" value="2"/>
</dbReference>
<feature type="transmembrane region" description="Helical" evidence="6">
    <location>
        <begin position="79"/>
        <end position="96"/>
    </location>
</feature>
<evidence type="ECO:0000256" key="2">
    <source>
        <dbReference type="ARBA" id="ARBA00012438"/>
    </source>
</evidence>
<dbReference type="Gene3D" id="3.30.450.20">
    <property type="entry name" value="PAS domain"/>
    <property type="match status" value="2"/>
</dbReference>
<dbReference type="PROSITE" id="PS50110">
    <property type="entry name" value="RESPONSE_REGULATORY"/>
    <property type="match status" value="1"/>
</dbReference>
<evidence type="ECO:0000256" key="6">
    <source>
        <dbReference type="SAM" id="Phobius"/>
    </source>
</evidence>
<dbReference type="Gene3D" id="1.20.120.1760">
    <property type="match status" value="1"/>
</dbReference>
<dbReference type="Proteomes" id="UP000676409">
    <property type="component" value="Chromosome"/>
</dbReference>
<proteinExistence type="predicted"/>
<dbReference type="InterPro" id="IPR013655">
    <property type="entry name" value="PAS_fold_3"/>
</dbReference>
<dbReference type="SUPFAM" id="SSF47384">
    <property type="entry name" value="Homodimeric domain of signal transducing histidine kinase"/>
    <property type="match status" value="1"/>
</dbReference>
<gene>
    <name evidence="11" type="ORF">KCG34_06935</name>
</gene>
<dbReference type="GO" id="GO:0000155">
    <property type="term" value="F:phosphorelay sensor kinase activity"/>
    <property type="evidence" value="ECO:0007669"/>
    <property type="project" value="InterPro"/>
</dbReference>
<dbReference type="PROSITE" id="PS50113">
    <property type="entry name" value="PAC"/>
    <property type="match status" value="2"/>
</dbReference>
<feature type="domain" description="Response regulatory" evidence="8">
    <location>
        <begin position="678"/>
        <end position="795"/>
    </location>
</feature>
<dbReference type="CDD" id="cd00130">
    <property type="entry name" value="PAS"/>
    <property type="match status" value="2"/>
</dbReference>
<dbReference type="InterPro" id="IPR004358">
    <property type="entry name" value="Sig_transdc_His_kin-like_C"/>
</dbReference>
<dbReference type="InterPro" id="IPR043130">
    <property type="entry name" value="CDP-OH_PTrfase_TM_dom"/>
</dbReference>
<dbReference type="EMBL" id="CP073078">
    <property type="protein sequence ID" value="QUD89609.1"/>
    <property type="molecule type" value="Genomic_DNA"/>
</dbReference>
<dbReference type="PANTHER" id="PTHR45339">
    <property type="entry name" value="HYBRID SIGNAL TRANSDUCTION HISTIDINE KINASE J"/>
    <property type="match status" value="1"/>
</dbReference>
<evidence type="ECO:0000256" key="4">
    <source>
        <dbReference type="ARBA" id="ARBA00023012"/>
    </source>
</evidence>
<dbReference type="PRINTS" id="PR00344">
    <property type="entry name" value="BCTRLSENSOR"/>
</dbReference>
<dbReference type="Pfam" id="PF00989">
    <property type="entry name" value="PAS"/>
    <property type="match status" value="1"/>
</dbReference>
<dbReference type="SMART" id="SM00387">
    <property type="entry name" value="HATPase_c"/>
    <property type="match status" value="1"/>
</dbReference>
<evidence type="ECO:0000259" key="8">
    <source>
        <dbReference type="PROSITE" id="PS50110"/>
    </source>
</evidence>
<dbReference type="Gene3D" id="1.10.287.130">
    <property type="match status" value="1"/>
</dbReference>
<dbReference type="InterPro" id="IPR036890">
    <property type="entry name" value="HATPase_C_sf"/>
</dbReference>
<dbReference type="Gene3D" id="3.40.50.2300">
    <property type="match status" value="1"/>
</dbReference>